<reference evidence="13" key="1">
    <citation type="submission" date="2011-02" db="EMBL/GenBank/DDBJ databases">
        <authorList>
            <person name="Aslett M."/>
        </authorList>
    </citation>
    <scope>NUCLEOTIDE SEQUENCE</scope>
    <source>
        <strain evidence="13">Liverpool</strain>
    </source>
</reference>
<evidence type="ECO:0000256" key="6">
    <source>
        <dbReference type="ARBA" id="ARBA00022840"/>
    </source>
</evidence>
<feature type="region of interest" description="Disordered" evidence="11">
    <location>
        <begin position="478"/>
        <end position="576"/>
    </location>
</feature>
<evidence type="ECO:0000256" key="8">
    <source>
        <dbReference type="PIRSR" id="PIRSR630616-2"/>
    </source>
</evidence>
<dbReference type="Proteomes" id="UP000007494">
    <property type="component" value="Chromosome XI"/>
</dbReference>
<dbReference type="OrthoDB" id="40902at2759"/>
<feature type="region of interest" description="Disordered" evidence="11">
    <location>
        <begin position="1195"/>
        <end position="1238"/>
    </location>
</feature>
<feature type="compositionally biased region" description="Low complexity" evidence="11">
    <location>
        <begin position="523"/>
        <end position="538"/>
    </location>
</feature>
<gene>
    <name evidence="14" type="ORF">BN1204_057940</name>
    <name evidence="13" type="ORF">NCLIV_057940</name>
</gene>
<feature type="region of interest" description="Disordered" evidence="11">
    <location>
        <begin position="591"/>
        <end position="722"/>
    </location>
</feature>
<feature type="compositionally biased region" description="Polar residues" evidence="11">
    <location>
        <begin position="2639"/>
        <end position="2659"/>
    </location>
</feature>
<evidence type="ECO:0000313" key="14">
    <source>
        <dbReference type="EMBL" id="CEL70107.1"/>
    </source>
</evidence>
<feature type="compositionally biased region" description="Polar residues" evidence="11">
    <location>
        <begin position="681"/>
        <end position="690"/>
    </location>
</feature>
<feature type="compositionally biased region" description="Polar residues" evidence="11">
    <location>
        <begin position="478"/>
        <end position="487"/>
    </location>
</feature>
<evidence type="ECO:0000313" key="13">
    <source>
        <dbReference type="EMBL" id="CBZ55371.1"/>
    </source>
</evidence>
<feature type="compositionally biased region" description="Basic and acidic residues" evidence="11">
    <location>
        <begin position="2245"/>
        <end position="2254"/>
    </location>
</feature>
<feature type="compositionally biased region" description="Basic and acidic residues" evidence="11">
    <location>
        <begin position="2756"/>
        <end position="2795"/>
    </location>
</feature>
<dbReference type="InterPro" id="IPR030616">
    <property type="entry name" value="Aur-like"/>
</dbReference>
<dbReference type="InterPro" id="IPR017441">
    <property type="entry name" value="Protein_kinase_ATP_BS"/>
</dbReference>
<evidence type="ECO:0000256" key="2">
    <source>
        <dbReference type="ARBA" id="ARBA00022527"/>
    </source>
</evidence>
<feature type="compositionally biased region" description="Basic and acidic residues" evidence="11">
    <location>
        <begin position="1777"/>
        <end position="1800"/>
    </location>
</feature>
<feature type="compositionally biased region" description="Low complexity" evidence="11">
    <location>
        <begin position="896"/>
        <end position="906"/>
    </location>
</feature>
<feature type="compositionally biased region" description="Polar residues" evidence="11">
    <location>
        <begin position="964"/>
        <end position="975"/>
    </location>
</feature>
<feature type="binding site" evidence="8">
    <location>
        <position position="214"/>
    </location>
    <ligand>
        <name>ATP</name>
        <dbReference type="ChEBI" id="CHEBI:30616"/>
    </ligand>
</feature>
<feature type="region of interest" description="Disordered" evidence="11">
    <location>
        <begin position="734"/>
        <end position="1183"/>
    </location>
</feature>
<feature type="compositionally biased region" description="Polar residues" evidence="11">
    <location>
        <begin position="1146"/>
        <end position="1162"/>
    </location>
</feature>
<feature type="compositionally biased region" description="Basic and acidic residues" evidence="11">
    <location>
        <begin position="1103"/>
        <end position="1112"/>
    </location>
</feature>
<feature type="region of interest" description="Disordered" evidence="11">
    <location>
        <begin position="1430"/>
        <end position="1462"/>
    </location>
</feature>
<dbReference type="InterPro" id="IPR008271">
    <property type="entry name" value="Ser/Thr_kinase_AS"/>
</dbReference>
<feature type="compositionally biased region" description="Low complexity" evidence="11">
    <location>
        <begin position="784"/>
        <end position="815"/>
    </location>
</feature>
<name>F0VNS5_NEOCL</name>
<proteinExistence type="predicted"/>
<feature type="compositionally biased region" description="Polar residues" evidence="11">
    <location>
        <begin position="1917"/>
        <end position="1929"/>
    </location>
</feature>
<evidence type="ECO:0000313" key="15">
    <source>
        <dbReference type="Proteomes" id="UP000007494"/>
    </source>
</evidence>
<feature type="region of interest" description="Disordered" evidence="11">
    <location>
        <begin position="2860"/>
        <end position="2894"/>
    </location>
</feature>
<feature type="compositionally biased region" description="Basic and acidic residues" evidence="11">
    <location>
        <begin position="3092"/>
        <end position="3102"/>
    </location>
</feature>
<dbReference type="VEuPathDB" id="ToxoDB:NCLIV_057940"/>
<evidence type="ECO:0000256" key="5">
    <source>
        <dbReference type="ARBA" id="ARBA00022777"/>
    </source>
</evidence>
<accession>F0VNS5</accession>
<feature type="compositionally biased region" description="Low complexity" evidence="11">
    <location>
        <begin position="2294"/>
        <end position="2308"/>
    </location>
</feature>
<dbReference type="FunFam" id="1.10.510.10:FF:000571">
    <property type="entry name" value="Maternal embryonic leucine zipper kinase"/>
    <property type="match status" value="1"/>
</dbReference>
<reference evidence="15" key="3">
    <citation type="journal article" date="2012" name="PLoS Pathog.">
        <title>Comparative genomics of the apicomplexan parasites Toxoplasma gondii and Neospora caninum: Coccidia differing in host range and transmission strategy.</title>
        <authorList>
            <person name="Reid A.J."/>
            <person name="Vermont S.J."/>
            <person name="Cotton J.A."/>
            <person name="Harris D."/>
            <person name="Hill-Cawthorne G.A."/>
            <person name="Konen-Waisman S."/>
            <person name="Latham S.M."/>
            <person name="Mourier T."/>
            <person name="Norton R."/>
            <person name="Quail M.A."/>
            <person name="Sanders M."/>
            <person name="Shanmugam D."/>
            <person name="Sohal A."/>
            <person name="Wasmuth J.D."/>
            <person name="Brunk B."/>
            <person name="Grigg M.E."/>
            <person name="Howard J.C."/>
            <person name="Parkinson J."/>
            <person name="Roos D.S."/>
            <person name="Trees A.J."/>
            <person name="Berriman M."/>
            <person name="Pain A."/>
            <person name="Wastling J.M."/>
        </authorList>
    </citation>
    <scope>NUCLEOTIDE SEQUENCE [LARGE SCALE GENOMIC DNA]</scope>
    <source>
        <strain evidence="15">Liverpool</strain>
    </source>
</reference>
<keyword evidence="5 14" id="KW-0418">Kinase</keyword>
<protein>
    <submittedName>
        <fullName evidence="14">CAM kinase, SNF1 family</fullName>
    </submittedName>
</protein>
<sequence length="3141" mass="332429">MEKFFALLGKRLPLPLATRVTKYVSFELEGFYSALSPPAYPGAPSDVDLWRKPSRVGASPPGPGPGVSAPPLAAASSEERNLLELVSEVPGLLAGGARPGVPHAGDHGFDPQGFYLLCWKEKTSTAPKFKIPLAEARLVNNITEQGPCVYIIASNGEYEFQCSEARICNLWLETLQQLGCRLLKFTDLYRLTDFIGEGSFAKVYIGVHLFTGEKVVVKAINKKKVLESNVYTEIEVLRKVLHPYILRLYAAYEQEDYVCLVLEYLRGGELFDYLSEKGPVTEDQARQCMRRLLLALQCLHSKGVVHRDLKTENLILEAPDNPTTLKLIDFGLASTLGSPSMRMRCGSPGYVAPEILQDLPYGTKVDVFSAGIILYTLIAGFTPFRGANVKEILKKNLRCQLNFTHHRWGNVTHSLKDLVAWMCCRNPEKRCAASQALTHPWFHKVQKPLPTPLSPASVCSSLYPQLSPLSGANSALASERASVSTGPESAAHSHRAKESACHVGRRKSGREAASREGSDVGGSSKIASPRAPSPAASSWRDHGLSARSAQPQEKRSEGGMLPQLSSRGVGGHSTATQQSLYEGRGPVGYRAFSASQARPGKLQGARDRREEQARPLPSPPSKPLNCKKEAEAVNGNFSGESDGLVTERKRRGSPPSSADAGGTAEERRNTLCSSLEKLPSSVENQPTLRDSCQPRPSPRRIVGEAGNFHTGEESSIHGEDASFRDCFAKAPAMCQDVSEQPPSTSKRPEQIPPFSPLHPDLSGFSAVRGEPCPGSPCRVGSRESSVAVSVPAASSSAASPAASAGSPASGDASPPRQEDGRLRRPAVKARDVSPGKQDTESPTRAQDETRSTRGSAGSQAPARAPEQPLSCRNGVVHETAEEVERDGDARDRGRDSACAAAASFESGEGGRNGDEADRKPTPPSGGPPCSSTTSVCAQASPLEEPEQQGDADAGGTRMLKRTSSHASCGSSTTVGLSIAMTPLTPAMAPGRDGASQVSSPLWLSRSEAPEETGDRHRQAGADGQSRALQRRMADLPKEASVPRGGSSEDTEFRNGADGAGDSGICSTGLQTSGECRETDEADERGEPAGERSQDKAPASADSRQGREGKDEGQVALSGLLRSTGGKNGDQEGRNVQGEGEEDVRGESQTTRGAEDSSANQLDTALITGMCPPSSSNALHAPSAPSLHLSDQFHAEVSCQTDVPSPPPLCAPSGGSPRELHEAGTAPGGEPDSSALVSSALSLLPSSSAGPHASEIGDAVLRLADKADFFRLSAASNSTAENSPSGPRAEDIAGFVTPPGAREGVVPEPGMTGESETWLALSQQVDLFRPLASAGSECRMHDSCAFEHLPSLPPNTLLPSFFRPPHAEAILNRNATSFDQTSLNPHLFLPYRKGESADLDLQRSAPVRAEDLRGQEERFFQLLEEHLGAFRPGAGSVGNGGKEGEEQDVSSPSRPLDDGPLLQFLRTPQGPARLHSLLQAQRQAGAAPDRQPLSSSPLPVSTFSVHNTSVCPLSAAAASGGDSATREAGGSASPCESADAGGNDSGRHGRALPTDAGLNFLCSPSQGVPVHASSSPPLPPVSPRDPNPANASRPEGFQERCPDACGTSASAAAGADGRRREVGIGDAPLQQSEPGAVVLRSPHHGEDGTKTSQLGVAFGRLGLSCLENGGADPLDDRDGREAAARGGLDAGRQSAPEEGSQPGGNREEDTSLCPEEWADAEELPSEARDETEPMSSVVGDSSFLAACATGIIKDSRKPKRSARGGTPDEGSAKTPGAGREDARQRSRGDACGGDRHSKDTHAPSTETGRRNPSVWNSPPLPPLSPHSHVDRTVAESRPGRSWLWRRPESGPASPSQYAKRQLSPGMAPSSPPGVGPQTADQCGGGGGALPSPDPERLPMATAESASRREGSSADTAPGRSSSEVSPQLSSRELVALSLCSGSGEGSADREQPGGVPREGPAWAARGGRESEERQHGLLREGGGKGPSRAGPERQSRLGAPEAYGSDGAPESEEEAARGRGRAKGESGLGKETTDPTESPGPDTLDAHVRTEALQAKRHGETSGDPTDGRQTEGAHSPLSVSGVATDHANREVEEPLEHAVVEGQTQLPMERSFSGPMAGGDSPGAVDRLDGKRLTKDTGASRAADVSTEGEGQEGNGLGGEEKTLSSPAPQTFPSHAAPRGQTQSPSRAPFLQWNRRHLVASALSPSLAKRATRPTDAVGSEVSGAPSERPKSLGDRGFLSQAGRTRSDKREDSGSSKQGRAESASAFSCLSGGKKQSEKKETPRRWRRERRGASSRSSHSSVPRSACSHGSERDDRVHAGLDSRGSFLDDDRRCSCFASNRSSVSSTGLSPRRKRSTAAFLWSNLTGGSSGVGPAGDEGDEVCSSRAGDRKRSYGFRWRFSFVSTWSTSRVHGSHYVRSDGSSASLAKVPPLPSSASCASAASCSTFSVAGQGETDACASLRLAQAGSKERQKPGSRRGSEKSRRHRGFLDSIMRGRRTVGKEKRTKQRREDAPLPGPADQGTQAGGWDADEVNALRQQECERRGGSNLQMREEERDERGTEEPQRCRPEEVRKGSGSSCSEGRNRTDGTVRGASRLSSGREPSGSCASSEPASSLHRRRSNASVSSASETLDGRASCASRTSQHTGVSWKGSQVSQSGRARRVAADLAARRASIATVYSHADSTRSATSKAGSRRGQRRHSAHHADAALETPGSPNHANSIHGRLGDFLSSSSIFAKLASAVGARDWITGKRRAHEGEDSVEARGGGEKRAREDHRRGTKEGARRGSGGKRDSYQRGGTLGSEGASSHHRGSSVSEQTCEEERRRSLGGAQPGGGRKATTLWEDWYDGEAFFQDAQDAWGPEEEKAIVEEEGSRHAKHGDEPEAGCVAQSGDAALSPQKMKLVTMDSKNSLARRQSAATATTADFFSSSSCSSDFTYVEGLEYARRERGSLFLWSSAFSSSFSSAYAQANGAAHVQPTMSAGGAPSQKPLLASGSRGLALAEETLERKRRGEEAVRVGRGRRVVGRVNSAGREVEVRRGPAPQLVEEKLHGTSFLSFFDDPDDRERDRLNGRPRQRKRHTRSPPALSSRRSSGDGSERLRASEGATETPEWRHVRGKGRRVRTRCKRYGVESAEDGRDAF</sequence>
<dbReference type="GO" id="GO:0004674">
    <property type="term" value="F:protein serine/threonine kinase activity"/>
    <property type="evidence" value="ECO:0007669"/>
    <property type="project" value="UniProtKB-KW"/>
</dbReference>
<dbReference type="PROSITE" id="PS00108">
    <property type="entry name" value="PROTEIN_KINASE_ST"/>
    <property type="match status" value="1"/>
</dbReference>
<dbReference type="SUPFAM" id="SSF50729">
    <property type="entry name" value="PH domain-like"/>
    <property type="match status" value="1"/>
</dbReference>
<evidence type="ECO:0000256" key="3">
    <source>
        <dbReference type="ARBA" id="ARBA00022679"/>
    </source>
</evidence>
<feature type="region of interest" description="Disordered" evidence="11">
    <location>
        <begin position="51"/>
        <end position="73"/>
    </location>
</feature>
<keyword evidence="6 8" id="KW-0067">ATP-binding</keyword>
<dbReference type="SUPFAM" id="SSF56112">
    <property type="entry name" value="Protein kinase-like (PK-like)"/>
    <property type="match status" value="1"/>
</dbReference>
<evidence type="ECO:0000259" key="12">
    <source>
        <dbReference type="PROSITE" id="PS50011"/>
    </source>
</evidence>
<feature type="cross-link" description="Glycyl lysine isopeptide (Lys-Gly) (interchain with G-Cter in SUMO2)" evidence="9">
    <location>
        <position position="310"/>
    </location>
</feature>
<dbReference type="InterPro" id="IPR011009">
    <property type="entry name" value="Kinase-like_dom_sf"/>
</dbReference>
<feature type="active site" description="Proton acceptor" evidence="7">
    <location>
        <position position="308"/>
    </location>
</feature>
<dbReference type="SMART" id="SM00220">
    <property type="entry name" value="S_TKc"/>
    <property type="match status" value="1"/>
</dbReference>
<feature type="compositionally biased region" description="Basic and acidic residues" evidence="11">
    <location>
        <begin position="1826"/>
        <end position="1837"/>
    </location>
</feature>
<feature type="compositionally biased region" description="Basic and acidic residues" evidence="11">
    <location>
        <begin position="2539"/>
        <end position="2574"/>
    </location>
</feature>
<feature type="compositionally biased region" description="Pro residues" evidence="11">
    <location>
        <begin position="1575"/>
        <end position="1585"/>
    </location>
</feature>
<dbReference type="GeneID" id="13440784"/>
<feature type="compositionally biased region" description="Basic and acidic residues" evidence="11">
    <location>
        <begin position="710"/>
        <end position="722"/>
    </location>
</feature>
<feature type="compositionally biased region" description="Basic and acidic residues" evidence="11">
    <location>
        <begin position="2126"/>
        <end position="2135"/>
    </location>
</feature>
<dbReference type="InParanoid" id="F0VNS5"/>
<dbReference type="EMBL" id="FR823392">
    <property type="protein sequence ID" value="CBZ55371.1"/>
    <property type="molecule type" value="Genomic_DNA"/>
</dbReference>
<feature type="compositionally biased region" description="Basic and acidic residues" evidence="11">
    <location>
        <begin position="1673"/>
        <end position="1682"/>
    </location>
</feature>
<dbReference type="PROSITE" id="PS00107">
    <property type="entry name" value="PROTEIN_KINASE_ATP"/>
    <property type="match status" value="1"/>
</dbReference>
<feature type="region of interest" description="Disordered" evidence="11">
    <location>
        <begin position="1664"/>
        <end position="2319"/>
    </location>
</feature>
<dbReference type="PROSITE" id="PS50011">
    <property type="entry name" value="PROTEIN_KINASE_DOM"/>
    <property type="match status" value="1"/>
</dbReference>
<keyword evidence="15" id="KW-1185">Reference proteome</keyword>
<feature type="domain" description="Protein kinase" evidence="12">
    <location>
        <begin position="189"/>
        <end position="442"/>
    </location>
</feature>
<keyword evidence="4 8" id="KW-0547">Nucleotide-binding</keyword>
<feature type="compositionally biased region" description="Basic residues" evidence="11">
    <location>
        <begin position="3072"/>
        <end position="3082"/>
    </location>
</feature>
<feature type="region of interest" description="Disordered" evidence="11">
    <location>
        <begin position="2463"/>
        <end position="2661"/>
    </location>
</feature>
<dbReference type="InterPro" id="IPR000719">
    <property type="entry name" value="Prot_kinase_dom"/>
</dbReference>
<dbReference type="Gene3D" id="1.10.510.10">
    <property type="entry name" value="Transferase(Phosphotransferase) domain 1"/>
    <property type="match status" value="1"/>
</dbReference>
<feature type="compositionally biased region" description="Basic and acidic residues" evidence="11">
    <location>
        <begin position="878"/>
        <end position="895"/>
    </location>
</feature>
<feature type="compositionally biased region" description="Basic and acidic residues" evidence="11">
    <location>
        <begin position="2863"/>
        <end position="2882"/>
    </location>
</feature>
<feature type="binding site" evidence="10">
    <location>
        <position position="218"/>
    </location>
    <ligand>
        <name>ATP</name>
        <dbReference type="ChEBI" id="CHEBI:30616"/>
    </ligand>
</feature>
<comment type="subunit">
    <text evidence="1">Monomer.</text>
</comment>
<feature type="compositionally biased region" description="Basic and acidic residues" evidence="11">
    <location>
        <begin position="1965"/>
        <end position="1981"/>
    </location>
</feature>
<dbReference type="OMA" id="HDSCAFE"/>
<evidence type="ECO:0000256" key="4">
    <source>
        <dbReference type="ARBA" id="ARBA00022741"/>
    </source>
</evidence>
<feature type="binding site" evidence="8">
    <location>
        <position position="329"/>
    </location>
    <ligand>
        <name>ATP</name>
        <dbReference type="ChEBI" id="CHEBI:30616"/>
    </ligand>
</feature>
<dbReference type="GO" id="GO:0005524">
    <property type="term" value="F:ATP binding"/>
    <property type="evidence" value="ECO:0007669"/>
    <property type="project" value="UniProtKB-UniRule"/>
</dbReference>
<feature type="region of interest" description="Disordered" evidence="11">
    <location>
        <begin position="1515"/>
        <end position="1652"/>
    </location>
</feature>
<feature type="binding site" evidence="8">
    <location>
        <begin position="312"/>
        <end position="313"/>
    </location>
    <ligand>
        <name>ATP</name>
        <dbReference type="ChEBI" id="CHEBI:30616"/>
    </ligand>
</feature>
<feature type="compositionally biased region" description="Basic and acidic residues" evidence="11">
    <location>
        <begin position="911"/>
        <end position="920"/>
    </location>
</feature>
<evidence type="ECO:0000256" key="11">
    <source>
        <dbReference type="SAM" id="MobiDB-lite"/>
    </source>
</evidence>
<feature type="compositionally biased region" description="Basic residues" evidence="11">
    <location>
        <begin position="2495"/>
        <end position="2508"/>
    </location>
</feature>
<reference evidence="14" key="4">
    <citation type="journal article" date="2015" name="PLoS ONE">
        <title>Comprehensive Evaluation of Toxoplasma gondii VEG and Neospora caninum LIV Genomes with Tachyzoite Stage Transcriptome and Proteome Defines Novel Transcript Features.</title>
        <authorList>
            <person name="Ramaprasad A."/>
            <person name="Mourier T."/>
            <person name="Naeem R."/>
            <person name="Malas T.B."/>
            <person name="Moussa E."/>
            <person name="Panigrahi A."/>
            <person name="Vermont S.J."/>
            <person name="Otto T.D."/>
            <person name="Wastling J."/>
            <person name="Pain A."/>
        </authorList>
    </citation>
    <scope>NUCLEOTIDE SEQUENCE</scope>
    <source>
        <strain evidence="14">Liverpool</strain>
    </source>
</reference>
<feature type="compositionally biased region" description="Basic residues" evidence="11">
    <location>
        <begin position="2693"/>
        <end position="2703"/>
    </location>
</feature>
<feature type="region of interest" description="Disordered" evidence="11">
    <location>
        <begin position="1479"/>
        <end position="1499"/>
    </location>
</feature>
<feature type="compositionally biased region" description="Low complexity" evidence="11">
    <location>
        <begin position="2602"/>
        <end position="2615"/>
    </location>
</feature>
<reference evidence="13" key="2">
    <citation type="submission" date="2011-03" db="EMBL/GenBank/DDBJ databases">
        <title>Comparative genomics and transcriptomics of Neospora caninum and Toxoplasma gondii.</title>
        <authorList>
            <person name="Reid A.J."/>
            <person name="Sohal A."/>
            <person name="Harris D."/>
            <person name="Quail M."/>
            <person name="Sanders M."/>
            <person name="Berriman M."/>
            <person name="Wastling J.M."/>
            <person name="Pain A."/>
        </authorList>
    </citation>
    <scope>NUCLEOTIDE SEQUENCE</scope>
    <source>
        <strain evidence="13">Liverpool</strain>
    </source>
</reference>
<feature type="region of interest" description="Disordered" evidence="11">
    <location>
        <begin position="2746"/>
        <end position="2841"/>
    </location>
</feature>
<dbReference type="PANTHER" id="PTHR24350">
    <property type="entry name" value="SERINE/THREONINE-PROTEIN KINASE IAL-RELATED"/>
    <property type="match status" value="1"/>
</dbReference>
<feature type="compositionally biased region" description="Basic and acidic residues" evidence="11">
    <location>
        <begin position="2468"/>
        <end position="2482"/>
    </location>
</feature>
<feature type="compositionally biased region" description="Low complexity" evidence="11">
    <location>
        <begin position="1602"/>
        <end position="1614"/>
    </location>
</feature>
<feature type="compositionally biased region" description="Basic and acidic residues" evidence="11">
    <location>
        <begin position="509"/>
        <end position="518"/>
    </location>
</feature>
<feature type="region of interest" description="Disordered" evidence="11">
    <location>
        <begin position="2679"/>
        <end position="2726"/>
    </location>
</feature>
<feature type="compositionally biased region" description="Polar residues" evidence="11">
    <location>
        <begin position="1064"/>
        <end position="1073"/>
    </location>
</feature>
<evidence type="ECO:0000256" key="7">
    <source>
        <dbReference type="PIRSR" id="PIRSR630616-1"/>
    </source>
</evidence>
<organism evidence="13 15">
    <name type="scientific">Neospora caninum (strain Liverpool)</name>
    <dbReference type="NCBI Taxonomy" id="572307"/>
    <lineage>
        <taxon>Eukaryota</taxon>
        <taxon>Sar</taxon>
        <taxon>Alveolata</taxon>
        <taxon>Apicomplexa</taxon>
        <taxon>Conoidasida</taxon>
        <taxon>Coccidia</taxon>
        <taxon>Eucoccidiorida</taxon>
        <taxon>Eimeriorina</taxon>
        <taxon>Sarcocystidae</taxon>
        <taxon>Neospora</taxon>
    </lineage>
</organism>
<feature type="compositionally biased region" description="Basic and acidic residues" evidence="11">
    <location>
        <begin position="1074"/>
        <end position="1094"/>
    </location>
</feature>
<dbReference type="EMBL" id="LN714486">
    <property type="protein sequence ID" value="CEL70107.1"/>
    <property type="molecule type" value="Genomic_DNA"/>
</dbReference>
<dbReference type="Pfam" id="PF00069">
    <property type="entry name" value="Pkinase"/>
    <property type="match status" value="1"/>
</dbReference>
<feature type="compositionally biased region" description="Basic and acidic residues" evidence="11">
    <location>
        <begin position="2310"/>
        <end position="2319"/>
    </location>
</feature>
<feature type="compositionally biased region" description="Basic and acidic residues" evidence="11">
    <location>
        <begin position="2275"/>
        <end position="2284"/>
    </location>
</feature>
<dbReference type="RefSeq" id="XP_003885399.1">
    <property type="nucleotide sequence ID" value="XM_003885350.1"/>
</dbReference>
<feature type="region of interest" description="Disordered" evidence="11">
    <location>
        <begin position="3056"/>
        <end position="3123"/>
    </location>
</feature>
<keyword evidence="2" id="KW-0723">Serine/threonine-protein kinase</keyword>
<feature type="compositionally biased region" description="Basic and acidic residues" evidence="11">
    <location>
        <begin position="2086"/>
        <end position="2099"/>
    </location>
</feature>
<evidence type="ECO:0000256" key="1">
    <source>
        <dbReference type="ARBA" id="ARBA00011245"/>
    </source>
</evidence>
<feature type="compositionally biased region" description="Basic and acidic residues" evidence="11">
    <location>
        <begin position="816"/>
        <end position="851"/>
    </location>
</feature>
<dbReference type="eggNOG" id="KOG0583">
    <property type="taxonomic scope" value="Eukaryota"/>
</dbReference>
<feature type="compositionally biased region" description="Basic and acidic residues" evidence="11">
    <location>
        <begin position="604"/>
        <end position="613"/>
    </location>
</feature>
<evidence type="ECO:0000256" key="10">
    <source>
        <dbReference type="PROSITE-ProRule" id="PRU10141"/>
    </source>
</evidence>
<feature type="compositionally biased region" description="Polar residues" evidence="11">
    <location>
        <begin position="2164"/>
        <end position="2173"/>
    </location>
</feature>
<feature type="compositionally biased region" description="Basic and acidic residues" evidence="11">
    <location>
        <begin position="2056"/>
        <end position="2071"/>
    </location>
</feature>
<dbReference type="CDD" id="cd05117">
    <property type="entry name" value="STKc_CAMK"/>
    <property type="match status" value="1"/>
</dbReference>
<keyword evidence="3" id="KW-0808">Transferase</keyword>
<evidence type="ECO:0000256" key="9">
    <source>
        <dbReference type="PIRSR" id="PIRSR630616-3"/>
    </source>
</evidence>